<accession>M0QG11</accession>
<name>M0QG11_9ACTN</name>
<keyword evidence="2" id="KW-1185">Reference proteome</keyword>
<dbReference type="AlphaFoldDB" id="M0QG11"/>
<comment type="caution">
    <text evidence="1">The sequence shown here is derived from an EMBL/GenBank/DDBJ whole genome shotgun (WGS) entry which is preliminary data.</text>
</comment>
<dbReference type="STRING" id="1223545.GS4_06_00920"/>
<evidence type="ECO:0000313" key="1">
    <source>
        <dbReference type="EMBL" id="GAC67246.1"/>
    </source>
</evidence>
<organism evidence="1 2">
    <name type="scientific">Gordonia soli NBRC 108243</name>
    <dbReference type="NCBI Taxonomy" id="1223545"/>
    <lineage>
        <taxon>Bacteria</taxon>
        <taxon>Bacillati</taxon>
        <taxon>Actinomycetota</taxon>
        <taxon>Actinomycetes</taxon>
        <taxon>Mycobacteriales</taxon>
        <taxon>Gordoniaceae</taxon>
        <taxon>Gordonia</taxon>
    </lineage>
</organism>
<dbReference type="SUPFAM" id="SSF54427">
    <property type="entry name" value="NTF2-like"/>
    <property type="match status" value="1"/>
</dbReference>
<dbReference type="EMBL" id="BANX01000006">
    <property type="protein sequence ID" value="GAC67246.1"/>
    <property type="molecule type" value="Genomic_DNA"/>
</dbReference>
<evidence type="ECO:0000313" key="2">
    <source>
        <dbReference type="Proteomes" id="UP000011666"/>
    </source>
</evidence>
<sequence length="130" mass="14347">MAAAEIADRYERYIDACNAREFDRLGMFVADDVIASETATGLDAYVRGLEDVVAGFPDYHWNIEQLVVEDGYIAARLTGTGTHRGEFRQVAATQRTVEVQELAVYRTDAGKIAQCWGDLGAVLRDELLSA</sequence>
<dbReference type="OrthoDB" id="129343at2"/>
<proteinExistence type="predicted"/>
<dbReference type="InterPro" id="IPR009959">
    <property type="entry name" value="Cyclase_SnoaL-like"/>
</dbReference>
<dbReference type="Proteomes" id="UP000011666">
    <property type="component" value="Unassembled WGS sequence"/>
</dbReference>
<dbReference type="RefSeq" id="WP_007618216.1">
    <property type="nucleotide sequence ID" value="NZ_BANX01000006.1"/>
</dbReference>
<dbReference type="Pfam" id="PF07366">
    <property type="entry name" value="SnoaL"/>
    <property type="match status" value="1"/>
</dbReference>
<evidence type="ECO:0008006" key="3">
    <source>
        <dbReference type="Google" id="ProtNLM"/>
    </source>
</evidence>
<dbReference type="GO" id="GO:0030638">
    <property type="term" value="P:polyketide metabolic process"/>
    <property type="evidence" value="ECO:0007669"/>
    <property type="project" value="InterPro"/>
</dbReference>
<reference evidence="1 2" key="1">
    <citation type="submission" date="2013-01" db="EMBL/GenBank/DDBJ databases">
        <title>Whole genome shotgun sequence of Gordonia soli NBRC 108243.</title>
        <authorList>
            <person name="Isaki-Nakamura S."/>
            <person name="Hosoyama A."/>
            <person name="Tsuchikane K."/>
            <person name="Ando Y."/>
            <person name="Baba S."/>
            <person name="Ohji S."/>
            <person name="Hamada M."/>
            <person name="Tamura T."/>
            <person name="Yamazoe A."/>
            <person name="Yamazaki S."/>
            <person name="Fujita N."/>
        </authorList>
    </citation>
    <scope>NUCLEOTIDE SEQUENCE [LARGE SCALE GENOMIC DNA]</scope>
    <source>
        <strain evidence="1 2">NBRC 108243</strain>
    </source>
</reference>
<dbReference type="eggNOG" id="COG5485">
    <property type="taxonomic scope" value="Bacteria"/>
</dbReference>
<dbReference type="Gene3D" id="3.10.450.50">
    <property type="match status" value="1"/>
</dbReference>
<protein>
    <recommendedName>
        <fullName evidence="3">Ester cyclase</fullName>
    </recommendedName>
</protein>
<gene>
    <name evidence="1" type="ORF">GS4_06_00920</name>
</gene>
<dbReference type="InterPro" id="IPR032710">
    <property type="entry name" value="NTF2-like_dom_sf"/>
</dbReference>